<name>A0ABN4TVD0_9BURK</name>
<keyword evidence="1" id="KW-0614">Plasmid</keyword>
<geneLocation type="plasmid" evidence="1 2">
    <name>unnamed1</name>
</geneLocation>
<protein>
    <submittedName>
        <fullName evidence="1">Uncharacterized protein</fullName>
    </submittedName>
</protein>
<gene>
    <name evidence="1" type="ORF">BKK80_34970</name>
</gene>
<organism evidence="1 2">
    <name type="scientific">Cupriavidus malaysiensis</name>
    <dbReference type="NCBI Taxonomy" id="367825"/>
    <lineage>
        <taxon>Bacteria</taxon>
        <taxon>Pseudomonadati</taxon>
        <taxon>Pseudomonadota</taxon>
        <taxon>Betaproteobacteria</taxon>
        <taxon>Burkholderiales</taxon>
        <taxon>Burkholderiaceae</taxon>
        <taxon>Cupriavidus</taxon>
    </lineage>
</organism>
<proteinExistence type="predicted"/>
<dbReference type="RefSeq" id="WP_071073764.1">
    <property type="nucleotide sequence ID" value="NZ_CP017756.1"/>
</dbReference>
<accession>A0ABN4TVD0</accession>
<sequence length="73" mass="7847">MENKLDLQSLLEEADRLILVAGLQALLRERIAAYNTAISVAIGRGAPQPARSMFGLDEAHAMLRRVGAAPSAF</sequence>
<evidence type="ECO:0000313" key="2">
    <source>
        <dbReference type="Proteomes" id="UP000177515"/>
    </source>
</evidence>
<keyword evidence="2" id="KW-1185">Reference proteome</keyword>
<dbReference type="Proteomes" id="UP000177515">
    <property type="component" value="Plasmid unnamed1"/>
</dbReference>
<dbReference type="EMBL" id="CP017756">
    <property type="protein sequence ID" value="AOZ11158.1"/>
    <property type="molecule type" value="Genomic_DNA"/>
</dbReference>
<reference evidence="1 2" key="1">
    <citation type="submission" date="2016-10" db="EMBL/GenBank/DDBJ databases">
        <title>Complete genome sequences of three Cupriavidus strains isolated from various Malaysian environments.</title>
        <authorList>
            <person name="Abdullah A.A.-A."/>
            <person name="Shafie N.A.H."/>
            <person name="Lau N.S."/>
        </authorList>
    </citation>
    <scope>NUCLEOTIDE SEQUENCE [LARGE SCALE GENOMIC DNA]</scope>
    <source>
        <strain evidence="1 2">USMAA1020</strain>
        <plasmid evidence="1 2">unnamed1</plasmid>
    </source>
</reference>
<evidence type="ECO:0000313" key="1">
    <source>
        <dbReference type="EMBL" id="AOZ11158.1"/>
    </source>
</evidence>